<dbReference type="CDD" id="cd05466">
    <property type="entry name" value="PBP2_LTTR_substrate"/>
    <property type="match status" value="1"/>
</dbReference>
<comment type="similarity">
    <text evidence="1">Belongs to the LysR transcriptional regulatory family.</text>
</comment>
<dbReference type="Proteomes" id="UP001589619">
    <property type="component" value="Unassembled WGS sequence"/>
</dbReference>
<comment type="caution">
    <text evidence="6">The sequence shown here is derived from an EMBL/GenBank/DDBJ whole genome shotgun (WGS) entry which is preliminary data.</text>
</comment>
<evidence type="ECO:0000256" key="3">
    <source>
        <dbReference type="ARBA" id="ARBA00023125"/>
    </source>
</evidence>
<evidence type="ECO:0000313" key="7">
    <source>
        <dbReference type="Proteomes" id="UP001589619"/>
    </source>
</evidence>
<dbReference type="InterPro" id="IPR036388">
    <property type="entry name" value="WH-like_DNA-bd_sf"/>
</dbReference>
<evidence type="ECO:0000259" key="5">
    <source>
        <dbReference type="PROSITE" id="PS50931"/>
    </source>
</evidence>
<dbReference type="SUPFAM" id="SSF46785">
    <property type="entry name" value="Winged helix' DNA-binding domain"/>
    <property type="match status" value="1"/>
</dbReference>
<dbReference type="InterPro" id="IPR005119">
    <property type="entry name" value="LysR_subst-bd"/>
</dbReference>
<dbReference type="Gene3D" id="3.40.190.10">
    <property type="entry name" value="Periplasmic binding protein-like II"/>
    <property type="match status" value="2"/>
</dbReference>
<dbReference type="Pfam" id="PF00126">
    <property type="entry name" value="HTH_1"/>
    <property type="match status" value="1"/>
</dbReference>
<keyword evidence="3" id="KW-0238">DNA-binding</keyword>
<evidence type="ECO:0000256" key="2">
    <source>
        <dbReference type="ARBA" id="ARBA00023015"/>
    </source>
</evidence>
<dbReference type="PRINTS" id="PR00039">
    <property type="entry name" value="HTHLYSR"/>
</dbReference>
<dbReference type="InterPro" id="IPR036390">
    <property type="entry name" value="WH_DNA-bd_sf"/>
</dbReference>
<name>A0ABV5VV82_9BACL</name>
<dbReference type="EMBL" id="JBHMAG010000009">
    <property type="protein sequence ID" value="MFB9752170.1"/>
    <property type="molecule type" value="Genomic_DNA"/>
</dbReference>
<feature type="domain" description="HTH lysR-type" evidence="5">
    <location>
        <begin position="2"/>
        <end position="59"/>
    </location>
</feature>
<dbReference type="Pfam" id="PF03466">
    <property type="entry name" value="LysR_substrate"/>
    <property type="match status" value="1"/>
</dbReference>
<keyword evidence="7" id="KW-1185">Reference proteome</keyword>
<protein>
    <submittedName>
        <fullName evidence="6">LysR family transcriptional regulator</fullName>
    </submittedName>
</protein>
<evidence type="ECO:0000256" key="1">
    <source>
        <dbReference type="ARBA" id="ARBA00009437"/>
    </source>
</evidence>
<evidence type="ECO:0000313" key="6">
    <source>
        <dbReference type="EMBL" id="MFB9752170.1"/>
    </source>
</evidence>
<dbReference type="PANTHER" id="PTHR30126">
    <property type="entry name" value="HTH-TYPE TRANSCRIPTIONAL REGULATOR"/>
    <property type="match status" value="1"/>
</dbReference>
<accession>A0ABV5VV82</accession>
<evidence type="ECO:0000256" key="4">
    <source>
        <dbReference type="ARBA" id="ARBA00023163"/>
    </source>
</evidence>
<dbReference type="PANTHER" id="PTHR30126:SF39">
    <property type="entry name" value="HTH-TYPE TRANSCRIPTIONAL REGULATOR CYSL"/>
    <property type="match status" value="1"/>
</dbReference>
<dbReference type="SUPFAM" id="SSF53850">
    <property type="entry name" value="Periplasmic binding protein-like II"/>
    <property type="match status" value="1"/>
</dbReference>
<dbReference type="PROSITE" id="PS50931">
    <property type="entry name" value="HTH_LYSR"/>
    <property type="match status" value="1"/>
</dbReference>
<dbReference type="RefSeq" id="WP_344910954.1">
    <property type="nucleotide sequence ID" value="NZ_BAAAYO010000010.1"/>
</dbReference>
<dbReference type="InterPro" id="IPR000847">
    <property type="entry name" value="LysR_HTH_N"/>
</dbReference>
<sequence>MLNLHALRLFYTVARKGSTTKAAQALNMSQPAISAQIRKFEKEQGIVLFQIEGRRLRLTPLGQCLLEPLEKLFRLEAQVLERMEEERNFPKGRLRIVGNYLATSLLIPRWAALFKQSRPEVEVHIATANSRTALERLVGFEADAAVYGLADLPLPADDELCWTELYRDEFWFVVAPGHKYAGREVALGDMLAEPFIMREEGSVTRDRLMRLCRERQLDPPRIELQFNDLSGTLHAVMAGYGTTFVSSLVAGGYVERGELARVHVADVRVANTIVLCTRRQSPPDPLVREFTAIAVRHKHSPGHGL</sequence>
<keyword evidence="4" id="KW-0804">Transcription</keyword>
<gene>
    <name evidence="6" type="ORF">ACFFNY_11445</name>
</gene>
<reference evidence="6 7" key="1">
    <citation type="submission" date="2024-09" db="EMBL/GenBank/DDBJ databases">
        <authorList>
            <person name="Sun Q."/>
            <person name="Mori K."/>
        </authorList>
    </citation>
    <scope>NUCLEOTIDE SEQUENCE [LARGE SCALE GENOMIC DNA]</scope>
    <source>
        <strain evidence="6 7">JCM 12520</strain>
    </source>
</reference>
<proteinExistence type="inferred from homology"/>
<organism evidence="6 7">
    <name type="scientific">Paenibacillus hodogayensis</name>
    <dbReference type="NCBI Taxonomy" id="279208"/>
    <lineage>
        <taxon>Bacteria</taxon>
        <taxon>Bacillati</taxon>
        <taxon>Bacillota</taxon>
        <taxon>Bacilli</taxon>
        <taxon>Bacillales</taxon>
        <taxon>Paenibacillaceae</taxon>
        <taxon>Paenibacillus</taxon>
    </lineage>
</organism>
<keyword evidence="2" id="KW-0805">Transcription regulation</keyword>
<dbReference type="Gene3D" id="1.10.10.10">
    <property type="entry name" value="Winged helix-like DNA-binding domain superfamily/Winged helix DNA-binding domain"/>
    <property type="match status" value="1"/>
</dbReference>